<dbReference type="InterPro" id="IPR001766">
    <property type="entry name" value="Fork_head_dom"/>
</dbReference>
<dbReference type="PROSITE" id="PS50039">
    <property type="entry name" value="FORK_HEAD_3"/>
    <property type="match status" value="1"/>
</dbReference>
<proteinExistence type="predicted"/>
<evidence type="ECO:0000313" key="10">
    <source>
        <dbReference type="Proteomes" id="UP000694388"/>
    </source>
</evidence>
<dbReference type="InterPro" id="IPR036390">
    <property type="entry name" value="WH_DNA-bd_sf"/>
</dbReference>
<keyword evidence="5 6" id="KW-0539">Nucleus</keyword>
<name>A0A8C4QLM9_EPTBU</name>
<evidence type="ECO:0000256" key="1">
    <source>
        <dbReference type="ARBA" id="ARBA00022473"/>
    </source>
</evidence>
<dbReference type="PANTHER" id="PTHR46721">
    <property type="entry name" value="FORKHEAD BOX PROTEIN N1"/>
    <property type="match status" value="1"/>
</dbReference>
<evidence type="ECO:0000256" key="6">
    <source>
        <dbReference type="PROSITE-ProRule" id="PRU00089"/>
    </source>
</evidence>
<feature type="domain" description="Fork-head" evidence="8">
    <location>
        <begin position="192"/>
        <end position="251"/>
    </location>
</feature>
<evidence type="ECO:0000313" key="9">
    <source>
        <dbReference type="Ensembl" id="ENSEBUP00000017365.1"/>
    </source>
</evidence>
<keyword evidence="7" id="KW-0472">Membrane</keyword>
<dbReference type="InterPro" id="IPR036388">
    <property type="entry name" value="WH-like_DNA-bd_sf"/>
</dbReference>
<feature type="DNA-binding region" description="Fork-head" evidence="6">
    <location>
        <begin position="192"/>
        <end position="251"/>
    </location>
</feature>
<dbReference type="Pfam" id="PF00250">
    <property type="entry name" value="Forkhead"/>
    <property type="match status" value="1"/>
</dbReference>
<dbReference type="PRINTS" id="PR00053">
    <property type="entry name" value="FORKHEAD"/>
</dbReference>
<dbReference type="GO" id="GO:0000976">
    <property type="term" value="F:transcription cis-regulatory region binding"/>
    <property type="evidence" value="ECO:0007669"/>
    <property type="project" value="TreeGrafter"/>
</dbReference>
<keyword evidence="7" id="KW-0812">Transmembrane</keyword>
<dbReference type="AlphaFoldDB" id="A0A8C4QLM9"/>
<dbReference type="SUPFAM" id="SSF46785">
    <property type="entry name" value="Winged helix' DNA-binding domain"/>
    <property type="match status" value="1"/>
</dbReference>
<accession>A0A8C4QLM9</accession>
<dbReference type="SMART" id="SM00339">
    <property type="entry name" value="FH"/>
    <property type="match status" value="1"/>
</dbReference>
<evidence type="ECO:0000256" key="3">
    <source>
        <dbReference type="ARBA" id="ARBA00023125"/>
    </source>
</evidence>
<dbReference type="InterPro" id="IPR049624">
    <property type="entry name" value="FOXN1_4"/>
</dbReference>
<evidence type="ECO:0000256" key="5">
    <source>
        <dbReference type="ARBA" id="ARBA00023242"/>
    </source>
</evidence>
<dbReference type="Gene3D" id="1.10.10.10">
    <property type="entry name" value="Winged helix-like DNA-binding domain superfamily/Winged helix DNA-binding domain"/>
    <property type="match status" value="1"/>
</dbReference>
<feature type="transmembrane region" description="Helical" evidence="7">
    <location>
        <begin position="44"/>
        <end position="61"/>
    </location>
</feature>
<keyword evidence="1" id="KW-0217">Developmental protein</keyword>
<feature type="transmembrane region" description="Helical" evidence="7">
    <location>
        <begin position="81"/>
        <end position="103"/>
    </location>
</feature>
<protein>
    <recommendedName>
        <fullName evidence="8">Fork-head domain-containing protein</fullName>
    </recommendedName>
</protein>
<evidence type="ECO:0000259" key="8">
    <source>
        <dbReference type="PROSITE" id="PS50039"/>
    </source>
</evidence>
<dbReference type="Proteomes" id="UP000694388">
    <property type="component" value="Unplaced"/>
</dbReference>
<comment type="subcellular location">
    <subcellularLocation>
        <location evidence="6">Nucleus</location>
    </subcellularLocation>
</comment>
<dbReference type="GO" id="GO:0000981">
    <property type="term" value="F:DNA-binding transcription factor activity, RNA polymerase II-specific"/>
    <property type="evidence" value="ECO:0007669"/>
    <property type="project" value="TreeGrafter"/>
</dbReference>
<reference evidence="9" key="2">
    <citation type="submission" date="2025-09" db="UniProtKB">
        <authorList>
            <consortium name="Ensembl"/>
        </authorList>
    </citation>
    <scope>IDENTIFICATION</scope>
</reference>
<evidence type="ECO:0000256" key="2">
    <source>
        <dbReference type="ARBA" id="ARBA00023015"/>
    </source>
</evidence>
<dbReference type="GO" id="GO:0005634">
    <property type="term" value="C:nucleus"/>
    <property type="evidence" value="ECO:0007669"/>
    <property type="project" value="UniProtKB-SubCell"/>
</dbReference>
<keyword evidence="3 6" id="KW-0238">DNA-binding</keyword>
<evidence type="ECO:0000256" key="4">
    <source>
        <dbReference type="ARBA" id="ARBA00023163"/>
    </source>
</evidence>
<dbReference type="PANTHER" id="PTHR46721:SF3">
    <property type="entry name" value="FORKHEAD BOX N1"/>
    <property type="match status" value="1"/>
</dbReference>
<sequence length="251" mass="28886">MRQKNTLHAWNKIARRAVTLLVMNNSGHFQRYSMACEDSPKKNALYILLFICSMMWDGAIHHPSTPCNLPPNLNTPPSIRLNPLITVLSSTQSFCCFLLFFLLFHIDSVSQRHSILPLLLDLFFLSPCPQLFFNQIDCTSSIFSYLYTSYPPLLFIHSLPIHQFSEPGPFRYRPMFGAHRTFPYSNERHFPKPIYSYSCLIAIALKNSKTGSLTVSEIYSFLMDAFPYFRVRLIGSCSLMCFIRFALSSAH</sequence>
<keyword evidence="4" id="KW-0804">Transcription</keyword>
<reference evidence="9" key="1">
    <citation type="submission" date="2025-08" db="UniProtKB">
        <authorList>
            <consortium name="Ensembl"/>
        </authorList>
    </citation>
    <scope>IDENTIFICATION</scope>
</reference>
<keyword evidence="7" id="KW-1133">Transmembrane helix</keyword>
<keyword evidence="10" id="KW-1185">Reference proteome</keyword>
<organism evidence="9 10">
    <name type="scientific">Eptatretus burgeri</name>
    <name type="common">Inshore hagfish</name>
    <dbReference type="NCBI Taxonomy" id="7764"/>
    <lineage>
        <taxon>Eukaryota</taxon>
        <taxon>Metazoa</taxon>
        <taxon>Chordata</taxon>
        <taxon>Craniata</taxon>
        <taxon>Vertebrata</taxon>
        <taxon>Cyclostomata</taxon>
        <taxon>Myxini</taxon>
        <taxon>Myxiniformes</taxon>
        <taxon>Myxinidae</taxon>
        <taxon>Eptatretinae</taxon>
        <taxon>Eptatretus</taxon>
    </lineage>
</organism>
<dbReference type="Ensembl" id="ENSEBUT00000017941.1">
    <property type="protein sequence ID" value="ENSEBUP00000017365.1"/>
    <property type="gene ID" value="ENSEBUG00000010844.1"/>
</dbReference>
<evidence type="ECO:0000256" key="7">
    <source>
        <dbReference type="SAM" id="Phobius"/>
    </source>
</evidence>
<keyword evidence="2" id="KW-0805">Transcription regulation</keyword>